<protein>
    <submittedName>
        <fullName evidence="1">Uncharacterized protein</fullName>
    </submittedName>
</protein>
<organism evidence="1">
    <name type="scientific">Peromfec virus RodF5_7</name>
    <dbReference type="NCBI Taxonomy" id="2929343"/>
    <lineage>
        <taxon>Viruses</taxon>
        <taxon>Monodnaviria</taxon>
        <taxon>Sangervirae</taxon>
        <taxon>Phixviricota</taxon>
        <taxon>Malgrandaviricetes</taxon>
        <taxon>Petitvirales</taxon>
        <taxon>Microviridae</taxon>
    </lineage>
</organism>
<proteinExistence type="predicted"/>
<name>A0A976R7V1_9VIRU</name>
<sequence length="85" mass="9816">MEHIFTYRYLVQTGDNKDQIKIKLVSDVMAGHNDFIERTIAELNPVRFAREYVCEYDCSKVMLVEPISSVEIDKEVIDSETASVE</sequence>
<evidence type="ECO:0000313" key="1">
    <source>
        <dbReference type="EMBL" id="UPW41862.1"/>
    </source>
</evidence>
<reference evidence="1" key="1">
    <citation type="submission" date="2022-02" db="EMBL/GenBank/DDBJ databases">
        <title>Towards deciphering the DNA virus diversity associated with rodent species in the families Cricetidae and Heteromyidae.</title>
        <authorList>
            <person name="Lund M."/>
            <person name="Larsen B.B."/>
            <person name="Gryseels S."/>
            <person name="Kraberger S."/>
            <person name="Rowsey D.M."/>
            <person name="Steger L."/>
            <person name="Yule K.M."/>
            <person name="Upham N.S."/>
            <person name="Worobey M."/>
            <person name="Van Doorslaer K."/>
            <person name="Varsani A."/>
        </authorList>
    </citation>
    <scope>NUCLEOTIDE SEQUENCE</scope>
    <source>
        <strain evidence="1">NeonRodF5_7</strain>
    </source>
</reference>
<dbReference type="EMBL" id="OM869682">
    <property type="protein sequence ID" value="UPW41862.1"/>
    <property type="molecule type" value="Genomic_DNA"/>
</dbReference>
<accession>A0A976R7V1</accession>